<reference evidence="1 2" key="1">
    <citation type="submission" date="2019-03" db="EMBL/GenBank/DDBJ databases">
        <title>First draft genome of Liparis tanakae, snailfish: a comprehensive survey of snailfish specific genes.</title>
        <authorList>
            <person name="Kim W."/>
            <person name="Song I."/>
            <person name="Jeong J.-H."/>
            <person name="Kim D."/>
            <person name="Kim S."/>
            <person name="Ryu S."/>
            <person name="Song J.Y."/>
            <person name="Lee S.K."/>
        </authorList>
    </citation>
    <scope>NUCLEOTIDE SEQUENCE [LARGE SCALE GENOMIC DNA]</scope>
    <source>
        <tissue evidence="1">Muscle</tissue>
    </source>
</reference>
<organism evidence="1 2">
    <name type="scientific">Liparis tanakae</name>
    <name type="common">Tanaka's snailfish</name>
    <dbReference type="NCBI Taxonomy" id="230148"/>
    <lineage>
        <taxon>Eukaryota</taxon>
        <taxon>Metazoa</taxon>
        <taxon>Chordata</taxon>
        <taxon>Craniata</taxon>
        <taxon>Vertebrata</taxon>
        <taxon>Euteleostomi</taxon>
        <taxon>Actinopterygii</taxon>
        <taxon>Neopterygii</taxon>
        <taxon>Teleostei</taxon>
        <taxon>Neoteleostei</taxon>
        <taxon>Acanthomorphata</taxon>
        <taxon>Eupercaria</taxon>
        <taxon>Perciformes</taxon>
        <taxon>Cottioidei</taxon>
        <taxon>Cottales</taxon>
        <taxon>Liparidae</taxon>
        <taxon>Liparis</taxon>
    </lineage>
</organism>
<name>A0A4Z2HCI3_9TELE</name>
<evidence type="ECO:0000313" key="2">
    <source>
        <dbReference type="Proteomes" id="UP000314294"/>
    </source>
</evidence>
<sequence length="127" mass="14364">MLWSCSLLVAPTVVERTSRAIPYFGRFEEWLRRGAPLFQLTFQSTLEGSVFDSGDKEVQGAESQSHMSVKQENEFHFMTASPAPSSPPLHSLQSLGGWCGRQREREREESKGYIKAAPWTVQTSLDR</sequence>
<comment type="caution">
    <text evidence="1">The sequence shown here is derived from an EMBL/GenBank/DDBJ whole genome shotgun (WGS) entry which is preliminary data.</text>
</comment>
<dbReference type="AlphaFoldDB" id="A0A4Z2HCI3"/>
<keyword evidence="2" id="KW-1185">Reference proteome</keyword>
<proteinExistence type="predicted"/>
<protein>
    <submittedName>
        <fullName evidence="1">Uncharacterized protein</fullName>
    </submittedName>
</protein>
<accession>A0A4Z2HCI3</accession>
<evidence type="ECO:0000313" key="1">
    <source>
        <dbReference type="EMBL" id="TNN62482.1"/>
    </source>
</evidence>
<dbReference type="EMBL" id="SRLO01000292">
    <property type="protein sequence ID" value="TNN62482.1"/>
    <property type="molecule type" value="Genomic_DNA"/>
</dbReference>
<gene>
    <name evidence="1" type="ORF">EYF80_027285</name>
</gene>
<dbReference type="Proteomes" id="UP000314294">
    <property type="component" value="Unassembled WGS sequence"/>
</dbReference>